<dbReference type="Proteomes" id="UP000028864">
    <property type="component" value="Unassembled WGS sequence"/>
</dbReference>
<evidence type="ECO:0000313" key="2">
    <source>
        <dbReference type="Proteomes" id="UP000028864"/>
    </source>
</evidence>
<accession>A0AAV2WD76</accession>
<protein>
    <recommendedName>
        <fullName evidence="3">Secreted protein</fullName>
    </recommendedName>
</protein>
<sequence>MLGGINVNVACTYQYKVPGYGTILRSQNNVYGWRCGSSVWSASDVRGVDMARECRRVFGNAYADFLNFKDPYSWRCFR</sequence>
<evidence type="ECO:0000313" key="1">
    <source>
        <dbReference type="EMBL" id="CDQ42260.1"/>
    </source>
</evidence>
<dbReference type="EMBL" id="LK021337">
    <property type="protein sequence ID" value="CDQ42260.1"/>
    <property type="molecule type" value="Genomic_DNA"/>
</dbReference>
<organism evidence="1 2">
    <name type="scientific">Mycolicibacterium neoaurum</name>
    <name type="common">Mycobacterium neoaurum</name>
    <dbReference type="NCBI Taxonomy" id="1795"/>
    <lineage>
        <taxon>Bacteria</taxon>
        <taxon>Bacillati</taxon>
        <taxon>Actinomycetota</taxon>
        <taxon>Actinomycetes</taxon>
        <taxon>Mycobacteriales</taxon>
        <taxon>Mycobacteriaceae</taxon>
        <taxon>Mycolicibacterium</taxon>
    </lineage>
</organism>
<name>A0AAV2WD76_MYCNE</name>
<gene>
    <name evidence="1" type="ORF">BN1047_00110</name>
</gene>
<proteinExistence type="predicted"/>
<evidence type="ECO:0008006" key="3">
    <source>
        <dbReference type="Google" id="ProtNLM"/>
    </source>
</evidence>
<dbReference type="AlphaFoldDB" id="A0AAV2WD76"/>
<reference evidence="1" key="2">
    <citation type="submission" date="2015-09" db="EMBL/GenBank/DDBJ databases">
        <title>Draft genome sequence of Mycobacterium neoaurum DSM 44074.</title>
        <authorList>
            <person name="Croce O."/>
            <person name="Robert C."/>
            <person name="Raoult D."/>
            <person name="Drancourt M."/>
        </authorList>
    </citation>
    <scope>NUCLEOTIDE SEQUENCE</scope>
    <source>
        <strain evidence="1">DSM 44074</strain>
    </source>
</reference>
<reference evidence="1" key="1">
    <citation type="submission" date="2014-05" db="EMBL/GenBank/DDBJ databases">
        <authorList>
            <person name="Urmite Genomes"/>
        </authorList>
    </citation>
    <scope>NUCLEOTIDE SEQUENCE</scope>
    <source>
        <strain evidence="1">DSM 44074</strain>
    </source>
</reference>